<dbReference type="RefSeq" id="XP_013319367.1">
    <property type="nucleotide sequence ID" value="XM_013463913.1"/>
</dbReference>
<protein>
    <submittedName>
        <fullName evidence="1">Uncharacterized protein</fullName>
    </submittedName>
</protein>
<keyword evidence="2" id="KW-1185">Reference proteome</keyword>
<evidence type="ECO:0000313" key="2">
    <source>
        <dbReference type="Proteomes" id="UP000054342"/>
    </source>
</evidence>
<organism evidence="1 2">
    <name type="scientific">Exophiala xenobiotica</name>
    <dbReference type="NCBI Taxonomy" id="348802"/>
    <lineage>
        <taxon>Eukaryota</taxon>
        <taxon>Fungi</taxon>
        <taxon>Dikarya</taxon>
        <taxon>Ascomycota</taxon>
        <taxon>Pezizomycotina</taxon>
        <taxon>Eurotiomycetes</taxon>
        <taxon>Chaetothyriomycetidae</taxon>
        <taxon>Chaetothyriales</taxon>
        <taxon>Herpotrichiellaceae</taxon>
        <taxon>Exophiala</taxon>
    </lineage>
</organism>
<name>A0A0D2ESS4_9EURO</name>
<dbReference type="AlphaFoldDB" id="A0A0D2ESS4"/>
<dbReference type="Proteomes" id="UP000054342">
    <property type="component" value="Unassembled WGS sequence"/>
</dbReference>
<dbReference type="EMBL" id="KN847318">
    <property type="protein sequence ID" value="KIW58783.1"/>
    <property type="molecule type" value="Genomic_DNA"/>
</dbReference>
<gene>
    <name evidence="1" type="ORF">PV05_03280</name>
</gene>
<dbReference type="HOGENOM" id="CLU_1094297_0_0_1"/>
<evidence type="ECO:0000313" key="1">
    <source>
        <dbReference type="EMBL" id="KIW58783.1"/>
    </source>
</evidence>
<reference evidence="1 2" key="1">
    <citation type="submission" date="2015-01" db="EMBL/GenBank/DDBJ databases">
        <title>The Genome Sequence of Exophiala xenobiotica CBS118157.</title>
        <authorList>
            <consortium name="The Broad Institute Genomics Platform"/>
            <person name="Cuomo C."/>
            <person name="de Hoog S."/>
            <person name="Gorbushina A."/>
            <person name="Stielow B."/>
            <person name="Teixiera M."/>
            <person name="Abouelleil A."/>
            <person name="Chapman S.B."/>
            <person name="Priest M."/>
            <person name="Young S.K."/>
            <person name="Wortman J."/>
            <person name="Nusbaum C."/>
            <person name="Birren B."/>
        </authorList>
    </citation>
    <scope>NUCLEOTIDE SEQUENCE [LARGE SCALE GENOMIC DNA]</scope>
    <source>
        <strain evidence="1 2">CBS 118157</strain>
    </source>
</reference>
<proteinExistence type="predicted"/>
<dbReference type="OrthoDB" id="4140304at2759"/>
<sequence>MTSLQSPSILLKWTPNHLNFLQVDDGQPFLFLSNITVETDKVDDEFLEYFLIPTQDVLNFLHCRSRNRTNPFRWVFSYLHRVLEVADDPPAQIGLMESLLEALLSFSPRRTRLVTKRAESLKIGGMRIKCDGLFRQDQWTLVPVATFLVLKGSDDDKIREIQQILAQAILAFTQQPEMDEFIGFVVCSTGAALYLAGAHITRGYIESLRKYQRPSLHLQVCRSATYDLKIPDGRKDVAMLLLRMLKYLDERKLP</sequence>
<dbReference type="GeneID" id="25325188"/>
<accession>A0A0D2ESS4</accession>